<dbReference type="PANTHER" id="PTHR30146:SF109">
    <property type="entry name" value="HTH-TYPE TRANSCRIPTIONAL REGULATOR GALS"/>
    <property type="match status" value="1"/>
</dbReference>
<dbReference type="CDD" id="cd01392">
    <property type="entry name" value="HTH_LacI"/>
    <property type="match status" value="1"/>
</dbReference>
<dbReference type="InterPro" id="IPR001387">
    <property type="entry name" value="Cro/C1-type_HTH"/>
</dbReference>
<dbReference type="Proteomes" id="UP000824238">
    <property type="component" value="Unassembled WGS sequence"/>
</dbReference>
<dbReference type="SMART" id="SM00354">
    <property type="entry name" value="HTH_LACI"/>
    <property type="match status" value="1"/>
</dbReference>
<accession>A0A9D1DNB1</accession>
<keyword evidence="1" id="KW-0805">Transcription regulation</keyword>
<dbReference type="InterPro" id="IPR010982">
    <property type="entry name" value="Lambda_DNA-bd_dom_sf"/>
</dbReference>
<dbReference type="CDD" id="cd06267">
    <property type="entry name" value="PBP1_LacI_sugar_binding-like"/>
    <property type="match status" value="1"/>
</dbReference>
<dbReference type="SUPFAM" id="SSF47413">
    <property type="entry name" value="lambda repressor-like DNA-binding domains"/>
    <property type="match status" value="1"/>
</dbReference>
<dbReference type="PANTHER" id="PTHR30146">
    <property type="entry name" value="LACI-RELATED TRANSCRIPTIONAL REPRESSOR"/>
    <property type="match status" value="1"/>
</dbReference>
<dbReference type="Pfam" id="PF00356">
    <property type="entry name" value="LacI"/>
    <property type="match status" value="1"/>
</dbReference>
<keyword evidence="2 6" id="KW-0238">DNA-binding</keyword>
<dbReference type="SUPFAM" id="SSF53822">
    <property type="entry name" value="Periplasmic binding protein-like I"/>
    <property type="match status" value="1"/>
</dbReference>
<dbReference type="GO" id="GO:0000976">
    <property type="term" value="F:transcription cis-regulatory region binding"/>
    <property type="evidence" value="ECO:0007669"/>
    <property type="project" value="TreeGrafter"/>
</dbReference>
<gene>
    <name evidence="6" type="ORF">IAD36_10570</name>
</gene>
<evidence type="ECO:0000259" key="4">
    <source>
        <dbReference type="PROSITE" id="PS50932"/>
    </source>
</evidence>
<dbReference type="EMBL" id="DVHH01000257">
    <property type="protein sequence ID" value="HIR56022.1"/>
    <property type="molecule type" value="Genomic_DNA"/>
</dbReference>
<proteinExistence type="predicted"/>
<dbReference type="InterPro" id="IPR000843">
    <property type="entry name" value="HTH_LacI"/>
</dbReference>
<name>A0A9D1DNB1_9FIRM</name>
<evidence type="ECO:0000256" key="1">
    <source>
        <dbReference type="ARBA" id="ARBA00023015"/>
    </source>
</evidence>
<dbReference type="PROSITE" id="PS50943">
    <property type="entry name" value="HTH_CROC1"/>
    <property type="match status" value="1"/>
</dbReference>
<dbReference type="Gene3D" id="3.40.50.2300">
    <property type="match status" value="2"/>
</dbReference>
<evidence type="ECO:0000256" key="3">
    <source>
        <dbReference type="ARBA" id="ARBA00023163"/>
    </source>
</evidence>
<dbReference type="InterPro" id="IPR046335">
    <property type="entry name" value="LacI/GalR-like_sensor"/>
</dbReference>
<dbReference type="GO" id="GO:0003700">
    <property type="term" value="F:DNA-binding transcription factor activity"/>
    <property type="evidence" value="ECO:0007669"/>
    <property type="project" value="TreeGrafter"/>
</dbReference>
<protein>
    <submittedName>
        <fullName evidence="6">LacI family DNA-binding transcriptional regulator</fullName>
    </submittedName>
</protein>
<dbReference type="InterPro" id="IPR028082">
    <property type="entry name" value="Peripla_BP_I"/>
</dbReference>
<comment type="caution">
    <text evidence="6">The sequence shown here is derived from an EMBL/GenBank/DDBJ whole genome shotgun (WGS) entry which is preliminary data.</text>
</comment>
<feature type="domain" description="HTH lacI-type" evidence="4">
    <location>
        <begin position="3"/>
        <end position="57"/>
    </location>
</feature>
<evidence type="ECO:0000313" key="6">
    <source>
        <dbReference type="EMBL" id="HIR56022.1"/>
    </source>
</evidence>
<sequence>MAVTIKDVAREAGTSVSTVSKVINGHYSISEETAERVRAVMRELGYYPSASAQSFARGSTKTVVFLADLRPNTAFENPHLFEILSGVEEALRARGYGLQLRSADTTSACEAAEELINRRGCDGLAVHASVMSRPLAALLTRTRFPHIVLGLPNFESQVCWIDINNVFSGMTAAAHLVDEGYARIAFIGGSEHDMISAHRLEGVRQGLESAGRELPEGYIWLGESTRAEGRRMTLGLMSAKPAPDAVICANNLVALGCVAALEELGLRIPADVGVLTFDDYPFSRLASPELTVVDIDVRDMGAQAAKLLVDCIRRPNLQTQSYTTASNLIIRASTRKK</sequence>
<dbReference type="Gene3D" id="1.10.260.40">
    <property type="entry name" value="lambda repressor-like DNA-binding domains"/>
    <property type="match status" value="1"/>
</dbReference>
<feature type="domain" description="HTH cro/C1-type" evidence="5">
    <location>
        <begin position="4"/>
        <end position="47"/>
    </location>
</feature>
<dbReference type="PROSITE" id="PS50932">
    <property type="entry name" value="HTH_LACI_2"/>
    <property type="match status" value="1"/>
</dbReference>
<dbReference type="PRINTS" id="PR00036">
    <property type="entry name" value="HTHLACI"/>
</dbReference>
<evidence type="ECO:0000256" key="2">
    <source>
        <dbReference type="ARBA" id="ARBA00023125"/>
    </source>
</evidence>
<dbReference type="AlphaFoldDB" id="A0A9D1DNB1"/>
<reference evidence="6" key="2">
    <citation type="journal article" date="2021" name="PeerJ">
        <title>Extensive microbial diversity within the chicken gut microbiome revealed by metagenomics and culture.</title>
        <authorList>
            <person name="Gilroy R."/>
            <person name="Ravi A."/>
            <person name="Getino M."/>
            <person name="Pursley I."/>
            <person name="Horton D.L."/>
            <person name="Alikhan N.F."/>
            <person name="Baker D."/>
            <person name="Gharbi K."/>
            <person name="Hall N."/>
            <person name="Watson M."/>
            <person name="Adriaenssens E.M."/>
            <person name="Foster-Nyarko E."/>
            <person name="Jarju S."/>
            <person name="Secka A."/>
            <person name="Antonio M."/>
            <person name="Oren A."/>
            <person name="Chaudhuri R.R."/>
            <person name="La Ragione R."/>
            <person name="Hildebrand F."/>
            <person name="Pallen M.J."/>
        </authorList>
    </citation>
    <scope>NUCLEOTIDE SEQUENCE</scope>
    <source>
        <strain evidence="6">ChiGjej3B3-7149</strain>
    </source>
</reference>
<evidence type="ECO:0000313" key="7">
    <source>
        <dbReference type="Proteomes" id="UP000824238"/>
    </source>
</evidence>
<evidence type="ECO:0000259" key="5">
    <source>
        <dbReference type="PROSITE" id="PS50943"/>
    </source>
</evidence>
<reference evidence="6" key="1">
    <citation type="submission" date="2020-10" db="EMBL/GenBank/DDBJ databases">
        <authorList>
            <person name="Gilroy R."/>
        </authorList>
    </citation>
    <scope>NUCLEOTIDE SEQUENCE</scope>
    <source>
        <strain evidence="6">ChiGjej3B3-7149</strain>
    </source>
</reference>
<dbReference type="Pfam" id="PF13377">
    <property type="entry name" value="Peripla_BP_3"/>
    <property type="match status" value="1"/>
</dbReference>
<organism evidence="6 7">
    <name type="scientific">Candidatus Scatomorpha intestinigallinarum</name>
    <dbReference type="NCBI Taxonomy" id="2840923"/>
    <lineage>
        <taxon>Bacteria</taxon>
        <taxon>Bacillati</taxon>
        <taxon>Bacillota</taxon>
        <taxon>Clostridia</taxon>
        <taxon>Eubacteriales</taxon>
        <taxon>Candidatus Scatomorpha</taxon>
    </lineage>
</organism>
<keyword evidence="3" id="KW-0804">Transcription</keyword>